<keyword evidence="1" id="KW-0732">Signal</keyword>
<name>A0A0F4KY79_9BIFI</name>
<evidence type="ECO:0000256" key="1">
    <source>
        <dbReference type="SAM" id="SignalP"/>
    </source>
</evidence>
<sequence length="582" mass="62655">MSIFRPSRWPRAFRPVRMLGMCVAMAAALVAGGCANPFGLPTSGSVRQLSPIENQQHRVFSSPEGPVDGAVPESIVKGFLAALPTGIQSDGFAVAKSYMTKRAFAGWDFNASVSIYKGSPVYDRVDDEGSGKRTALDLTTECIGSLDAHGIFSVTEQDCGSGYRTERFELAKVRGQWRISKAPAGIVISSDDFMQVYRQVVIYQFPLAKGVPVPDNRWFGWRNWRTLALKELLKGPPAWLRDSVTNFNTAKVSLAVDAVQQVKGRMEIRVSSSFASLSSENRAMLVHQMRMLLGDGNGEFDLRVVDASGIDYSHADDDLTIASGQTSNRIYSLGSSGVVGFNSSNLIRVGQPPVFHEPRGLVFSSNGGALLSDQGQVTCLKPDASSCGKLFAGTPITAIAGSFTDEVWAVRQSDSAILVDAGKPGALEFALPWLHGRRVVALTVAPEGQRLCLVLDDGSQGMNTLVMLGIVRGENQRPKGLSDQIQVIARHRDIRALTFYNDDTLVYKDGDMDAGGHSQIAPGPETIQHLPAGTTGLAAGQVNQMQSLIALDRSGIVHCLSGALEGMWYIIDSQVDTVTSGR</sequence>
<evidence type="ECO:0000313" key="5">
    <source>
        <dbReference type="Proteomes" id="UP000033648"/>
    </source>
</evidence>
<dbReference type="InterPro" id="IPR059026">
    <property type="entry name" value="LpqB_N"/>
</dbReference>
<evidence type="ECO:0000259" key="3">
    <source>
        <dbReference type="Pfam" id="PF25976"/>
    </source>
</evidence>
<dbReference type="PROSITE" id="PS51257">
    <property type="entry name" value="PROKAR_LIPOPROTEIN"/>
    <property type="match status" value="1"/>
</dbReference>
<dbReference type="EMBL" id="JWME01000007">
    <property type="protein sequence ID" value="KJY51557.1"/>
    <property type="molecule type" value="Genomic_DNA"/>
</dbReference>
<accession>A0A0F4KY79</accession>
<gene>
    <name evidence="4" type="ORF">JF69_06160</name>
</gene>
<proteinExistence type="predicted"/>
<dbReference type="SUPFAM" id="SSF101898">
    <property type="entry name" value="NHL repeat"/>
    <property type="match status" value="1"/>
</dbReference>
<feature type="signal peptide" evidence="1">
    <location>
        <begin position="1"/>
        <end position="26"/>
    </location>
</feature>
<feature type="domain" description="Lipoprotein LpqB C-terminal" evidence="2">
    <location>
        <begin position="390"/>
        <end position="557"/>
    </location>
</feature>
<protein>
    <submittedName>
        <fullName evidence="4">Uncharacterized protein</fullName>
    </submittedName>
</protein>
<feature type="chain" id="PRO_5002471865" evidence="1">
    <location>
        <begin position="27"/>
        <end position="582"/>
    </location>
</feature>
<evidence type="ECO:0000313" key="4">
    <source>
        <dbReference type="EMBL" id="KJY51557.1"/>
    </source>
</evidence>
<dbReference type="Pfam" id="PF25976">
    <property type="entry name" value="LpqB_N"/>
    <property type="match status" value="1"/>
</dbReference>
<dbReference type="AlphaFoldDB" id="A0A0F4KY79"/>
<comment type="caution">
    <text evidence="4">The sequence shown here is derived from an EMBL/GenBank/DDBJ whole genome shotgun (WGS) entry which is preliminary data.</text>
</comment>
<dbReference type="PATRIC" id="fig|1684.4.peg.667"/>
<feature type="domain" description="Lipoprotein LpqB N-terminal" evidence="3">
    <location>
        <begin position="65"/>
        <end position="193"/>
    </location>
</feature>
<dbReference type="OrthoDB" id="3226781at2"/>
<evidence type="ECO:0000259" key="2">
    <source>
        <dbReference type="Pfam" id="PF10647"/>
    </source>
</evidence>
<dbReference type="Pfam" id="PF10647">
    <property type="entry name" value="Gmad1"/>
    <property type="match status" value="1"/>
</dbReference>
<dbReference type="Proteomes" id="UP000033648">
    <property type="component" value="Unassembled WGS sequence"/>
</dbReference>
<reference evidence="4 5" key="1">
    <citation type="submission" date="2014-12" db="EMBL/GenBank/DDBJ databases">
        <title>Comparative genomics of the lactic acid bacteria isolated from the honey bee gut.</title>
        <authorList>
            <person name="Ellegaard K.M."/>
            <person name="Tamarit D."/>
            <person name="Javelind E."/>
            <person name="Olofsson T."/>
            <person name="Andersson S.G."/>
            <person name="Vasquez A."/>
        </authorList>
    </citation>
    <scope>NUCLEOTIDE SEQUENCE [LARGE SCALE GENOMIC DNA]</scope>
    <source>
        <strain evidence="4 5">Bin2</strain>
    </source>
</reference>
<organism evidence="4 5">
    <name type="scientific">Bifidobacterium asteroides</name>
    <dbReference type="NCBI Taxonomy" id="1684"/>
    <lineage>
        <taxon>Bacteria</taxon>
        <taxon>Bacillati</taxon>
        <taxon>Actinomycetota</taxon>
        <taxon>Actinomycetes</taxon>
        <taxon>Bifidobacteriales</taxon>
        <taxon>Bifidobacteriaceae</taxon>
        <taxon>Bifidobacterium</taxon>
    </lineage>
</organism>
<dbReference type="InterPro" id="IPR018910">
    <property type="entry name" value="LpqB_C"/>
</dbReference>